<evidence type="ECO:0000313" key="6">
    <source>
        <dbReference type="EnsemblMetazoa" id="CJA14473.1"/>
    </source>
</evidence>
<dbReference type="Proteomes" id="UP000005237">
    <property type="component" value="Unassembled WGS sequence"/>
</dbReference>
<keyword evidence="7" id="KW-1185">Reference proteome</keyword>
<dbReference type="PANTHER" id="PTHR31938">
    <property type="entry name" value="NUCLEAR SPECKLE SPLICING REGULATORY PROTEIN 1"/>
    <property type="match status" value="1"/>
</dbReference>
<dbReference type="OMA" id="MSKPLAF"/>
<evidence type="ECO:0000256" key="2">
    <source>
        <dbReference type="ARBA" id="ARBA00023054"/>
    </source>
</evidence>
<sequence>MSRSFGLNIKQKEEPKVATRKIASVFDDDDEDDDAPATSTNNASASVIRVQKAAEREHQKAEAEDPTIFDYDGNYDEIQAIKNEKKEEARKADTTRESKYAENIIKAHARRQLEQFSREERQQIREREKEGDEFADKEVFVTGAYRKQQEEVKKYREQEAEEAAFNDMTSVQKQKLWEVGIGRTLLNDIARDPTAIKQRKEKQKNVRQRIDQSPEPSESKETKKEVKKSIYSDDEEEEKEVRPPPPPRQKNFEGDLKPGLNMVSKKATTHAEKIRQRNFTPTPPSSDDEGAAPPARRRQNSSSPSRKSRQQSVKKEEVEEVEDVKPDIRKISLKEKLKPKKIDKVARLEGLKAILKQRNTEKDIEEARQRYLERKEQRIVVPPL</sequence>
<feature type="compositionally biased region" description="Basic residues" evidence="4">
    <location>
        <begin position="197"/>
        <end position="207"/>
    </location>
</feature>
<feature type="compositionally biased region" description="Basic and acidic residues" evidence="4">
    <location>
        <begin position="313"/>
        <end position="324"/>
    </location>
</feature>
<feature type="compositionally biased region" description="Basic and acidic residues" evidence="4">
    <location>
        <begin position="52"/>
        <end position="63"/>
    </location>
</feature>
<feature type="compositionally biased region" description="Basic and acidic residues" evidence="4">
    <location>
        <begin position="208"/>
        <end position="231"/>
    </location>
</feature>
<feature type="domain" description="Nuclear speckle splicing regulatory protein 1 N-terminal" evidence="5">
    <location>
        <begin position="55"/>
        <end position="174"/>
    </location>
</feature>
<evidence type="ECO:0000256" key="3">
    <source>
        <dbReference type="SAM" id="Coils"/>
    </source>
</evidence>
<dbReference type="EnsemblMetazoa" id="CJA14473.1">
    <property type="protein sequence ID" value="CJA14473.1"/>
    <property type="gene ID" value="WBGene00133677"/>
</dbReference>
<dbReference type="PANTHER" id="PTHR31938:SF4">
    <property type="entry name" value="NUCLEAR SPECKLE SPLICING REGULATORY PROTEIN 1"/>
    <property type="match status" value="1"/>
</dbReference>
<reference evidence="6" key="2">
    <citation type="submission" date="2022-06" db="UniProtKB">
        <authorList>
            <consortium name="EnsemblMetazoa"/>
        </authorList>
    </citation>
    <scope>IDENTIFICATION</scope>
    <source>
        <strain evidence="6">DF5081</strain>
    </source>
</reference>
<feature type="compositionally biased region" description="Low complexity" evidence="4">
    <location>
        <begin position="37"/>
        <end position="46"/>
    </location>
</feature>
<dbReference type="InterPro" id="IPR018612">
    <property type="entry name" value="NSRP1_N"/>
</dbReference>
<protein>
    <submittedName>
        <fullName evidence="6">DUF2040 domain-containing protein</fullName>
    </submittedName>
</protein>
<feature type="region of interest" description="Disordered" evidence="4">
    <location>
        <begin position="1"/>
        <end position="70"/>
    </location>
</feature>
<accession>A0A8R1DWB6</accession>
<evidence type="ECO:0000259" key="5">
    <source>
        <dbReference type="Pfam" id="PF09745"/>
    </source>
</evidence>
<dbReference type="AlphaFoldDB" id="A0A8R1DWB6"/>
<feature type="compositionally biased region" description="Acidic residues" evidence="4">
    <location>
        <begin position="26"/>
        <end position="35"/>
    </location>
</feature>
<keyword evidence="2 3" id="KW-0175">Coiled coil</keyword>
<comment type="similarity">
    <text evidence="1">Belongs to the NSRP1 family.</text>
</comment>
<name>A0A8R1DWB6_CAEJA</name>
<feature type="coiled-coil region" evidence="3">
    <location>
        <begin position="78"/>
        <end position="126"/>
    </location>
</feature>
<dbReference type="InterPro" id="IPR042816">
    <property type="entry name" value="Nsrp1"/>
</dbReference>
<organism evidence="6 7">
    <name type="scientific">Caenorhabditis japonica</name>
    <dbReference type="NCBI Taxonomy" id="281687"/>
    <lineage>
        <taxon>Eukaryota</taxon>
        <taxon>Metazoa</taxon>
        <taxon>Ecdysozoa</taxon>
        <taxon>Nematoda</taxon>
        <taxon>Chromadorea</taxon>
        <taxon>Rhabditida</taxon>
        <taxon>Rhabditina</taxon>
        <taxon>Rhabditomorpha</taxon>
        <taxon>Rhabditoidea</taxon>
        <taxon>Rhabditidae</taxon>
        <taxon>Peloderinae</taxon>
        <taxon>Caenorhabditis</taxon>
    </lineage>
</organism>
<feature type="region of interest" description="Disordered" evidence="4">
    <location>
        <begin position="188"/>
        <end position="324"/>
    </location>
</feature>
<proteinExistence type="inferred from homology"/>
<evidence type="ECO:0000313" key="7">
    <source>
        <dbReference type="Proteomes" id="UP000005237"/>
    </source>
</evidence>
<evidence type="ECO:0000256" key="4">
    <source>
        <dbReference type="SAM" id="MobiDB-lite"/>
    </source>
</evidence>
<dbReference type="GO" id="GO:0000381">
    <property type="term" value="P:regulation of alternative mRNA splicing, via spliceosome"/>
    <property type="evidence" value="ECO:0007669"/>
    <property type="project" value="InterPro"/>
</dbReference>
<reference evidence="7" key="1">
    <citation type="submission" date="2010-08" db="EMBL/GenBank/DDBJ databases">
        <authorList>
            <consortium name="Caenorhabditis japonica Sequencing Consortium"/>
            <person name="Wilson R.K."/>
        </authorList>
    </citation>
    <scope>NUCLEOTIDE SEQUENCE [LARGE SCALE GENOMIC DNA]</scope>
    <source>
        <strain evidence="7">DF5081</strain>
    </source>
</reference>
<evidence type="ECO:0000256" key="1">
    <source>
        <dbReference type="ARBA" id="ARBA00010126"/>
    </source>
</evidence>
<dbReference type="Pfam" id="PF09745">
    <property type="entry name" value="NSRP1_N"/>
    <property type="match status" value="1"/>
</dbReference>